<dbReference type="InterPro" id="IPR017867">
    <property type="entry name" value="Tyr_phospatase_low_mol_wt"/>
</dbReference>
<dbReference type="Proteomes" id="UP001431963">
    <property type="component" value="Unassembled WGS sequence"/>
</dbReference>
<evidence type="ECO:0000256" key="4">
    <source>
        <dbReference type="ARBA" id="ARBA00022912"/>
    </source>
</evidence>
<keyword evidence="4" id="KW-0904">Protein phosphatase</keyword>
<accession>A0ABU8BTE9</accession>
<evidence type="ECO:0000313" key="6">
    <source>
        <dbReference type="EMBL" id="MEH7827379.1"/>
    </source>
</evidence>
<comment type="similarity">
    <text evidence="1">Belongs to the low molecular weight phosphotyrosine protein phosphatase family.</text>
</comment>
<dbReference type="InterPro" id="IPR036196">
    <property type="entry name" value="Ptyr_pPase_sf"/>
</dbReference>
<proteinExistence type="inferred from homology"/>
<protein>
    <recommendedName>
        <fullName evidence="2">protein-tyrosine-phosphatase</fullName>
        <ecNumber evidence="2">3.1.3.48</ecNumber>
    </recommendedName>
</protein>
<evidence type="ECO:0000256" key="1">
    <source>
        <dbReference type="ARBA" id="ARBA00011063"/>
    </source>
</evidence>
<sequence>MTRAILFVCLGNICRSPTAEAVFRHHASLAGLDVTVDSAGTGGWHAGEPPHPPMIAAAKARGYDLAPLRARQLVETDFTRFDDVLVMDHRNLADAMALRRNAGGQGAKPQLFLTHAPDCGLTDLPDPCYTGDFDQTLDLVEAASRGLVAAIRGW</sequence>
<dbReference type="CDD" id="cd16343">
    <property type="entry name" value="LMWPTP"/>
    <property type="match status" value="1"/>
</dbReference>
<keyword evidence="7" id="KW-1185">Reference proteome</keyword>
<dbReference type="PRINTS" id="PR00719">
    <property type="entry name" value="LMWPTPASE"/>
</dbReference>
<comment type="caution">
    <text evidence="6">The sequence shown here is derived from an EMBL/GenBank/DDBJ whole genome shotgun (WGS) entry which is preliminary data.</text>
</comment>
<dbReference type="EMBL" id="JBALHR010000002">
    <property type="protein sequence ID" value="MEH7827379.1"/>
    <property type="molecule type" value="Genomic_DNA"/>
</dbReference>
<keyword evidence="3 6" id="KW-0378">Hydrolase</keyword>
<evidence type="ECO:0000259" key="5">
    <source>
        <dbReference type="SMART" id="SM00226"/>
    </source>
</evidence>
<evidence type="ECO:0000313" key="7">
    <source>
        <dbReference type="Proteomes" id="UP001431963"/>
    </source>
</evidence>
<dbReference type="Gene3D" id="3.40.50.2300">
    <property type="match status" value="1"/>
</dbReference>
<dbReference type="PANTHER" id="PTHR11717">
    <property type="entry name" value="LOW MOLECULAR WEIGHT PROTEIN TYROSINE PHOSPHATASE"/>
    <property type="match status" value="1"/>
</dbReference>
<dbReference type="SUPFAM" id="SSF52788">
    <property type="entry name" value="Phosphotyrosine protein phosphatases I"/>
    <property type="match status" value="1"/>
</dbReference>
<dbReference type="SMART" id="SM00226">
    <property type="entry name" value="LMWPc"/>
    <property type="match status" value="1"/>
</dbReference>
<dbReference type="InterPro" id="IPR023485">
    <property type="entry name" value="Ptyr_pPase"/>
</dbReference>
<dbReference type="Pfam" id="PF01451">
    <property type="entry name" value="LMWPc"/>
    <property type="match status" value="1"/>
</dbReference>
<feature type="domain" description="Phosphotyrosine protein phosphatase I" evidence="5">
    <location>
        <begin position="3"/>
        <end position="150"/>
    </location>
</feature>
<organism evidence="6 7">
    <name type="scientific">Gemmobacter denitrificans</name>
    <dbReference type="NCBI Taxonomy" id="3123040"/>
    <lineage>
        <taxon>Bacteria</taxon>
        <taxon>Pseudomonadati</taxon>
        <taxon>Pseudomonadota</taxon>
        <taxon>Alphaproteobacteria</taxon>
        <taxon>Rhodobacterales</taxon>
        <taxon>Paracoccaceae</taxon>
        <taxon>Gemmobacter</taxon>
    </lineage>
</organism>
<evidence type="ECO:0000256" key="3">
    <source>
        <dbReference type="ARBA" id="ARBA00022801"/>
    </source>
</evidence>
<name>A0ABU8BTE9_9RHOB</name>
<gene>
    <name evidence="6" type="ORF">V6590_04395</name>
</gene>
<dbReference type="InterPro" id="IPR050438">
    <property type="entry name" value="LMW_PTPase"/>
</dbReference>
<dbReference type="PANTHER" id="PTHR11717:SF7">
    <property type="entry name" value="LOW MOLECULAR WEIGHT PHOSPHOTYROSINE PROTEIN PHOSPHATASE"/>
    <property type="match status" value="1"/>
</dbReference>
<evidence type="ECO:0000256" key="2">
    <source>
        <dbReference type="ARBA" id="ARBA00013064"/>
    </source>
</evidence>
<reference evidence="6" key="1">
    <citation type="submission" date="2024-02" db="EMBL/GenBank/DDBJ databases">
        <title>Genome sequences of strain Gemmobacter sp. JM10B15.</title>
        <authorList>
            <person name="Zhang M."/>
        </authorList>
    </citation>
    <scope>NUCLEOTIDE SEQUENCE</scope>
    <source>
        <strain evidence="6">JM10B15</strain>
    </source>
</reference>
<dbReference type="RefSeq" id="WP_335420124.1">
    <property type="nucleotide sequence ID" value="NZ_JBALHR010000002.1"/>
</dbReference>
<dbReference type="EC" id="3.1.3.48" evidence="2"/>
<dbReference type="GO" id="GO:0004725">
    <property type="term" value="F:protein tyrosine phosphatase activity"/>
    <property type="evidence" value="ECO:0007669"/>
    <property type="project" value="UniProtKB-EC"/>
</dbReference>